<proteinExistence type="predicted"/>
<keyword evidence="3" id="KW-1185">Reference proteome</keyword>
<feature type="compositionally biased region" description="Basic and acidic residues" evidence="1">
    <location>
        <begin position="1096"/>
        <end position="1109"/>
    </location>
</feature>
<evidence type="ECO:0000313" key="3">
    <source>
        <dbReference type="Proteomes" id="UP000272729"/>
    </source>
</evidence>
<dbReference type="Proteomes" id="UP000272729">
    <property type="component" value="Unassembled WGS sequence"/>
</dbReference>
<evidence type="ECO:0000256" key="1">
    <source>
        <dbReference type="SAM" id="MobiDB-lite"/>
    </source>
</evidence>
<dbReference type="InterPro" id="IPR027417">
    <property type="entry name" value="P-loop_NTPase"/>
</dbReference>
<accession>A0A495XJP0</accession>
<sequence>MPESRYKYLYERLGDHDFQLLVNALLTLRFENYVPLPLRQADGGRDGLAVTPPEGVEPAKSLVYQVKWSANGKEKDPVKWLDEVVTKEEESLRRLAAEGVRRYALVTNVPSTGSPGRGTFDRLGLKLDAHAKEFGLEQMVCHWRESVDGMVDSAPTEIKWQYADMLAGWDLIRYLISDEAAERNDHGLRTLLRKVASAQWGDDERVKFGQVDIDRERVADLFVDVNADRLHVTGRRRAERATPEPVGGAAAHLLERGARCVLVRGAPGQGKSTLTQFVSQVHRSAFLPTRQRPANFPTIDQPLFPLRLDLSDYAQWLTGVDVWAKDARKVNSTRPASQSTIECFLAELISHAAGGVSITAEVVQGIFERVPSIVVLDGLDEVGRSTTRAKVVDAIDQFCRRGEAYQTPPRVIVTTRPSSNELAEPSPDLFDTLVLKPFDSGQRDEYLQKWCSVRRVVGSEGRALRTSFAEKSREPYIGELAGNPMQLTILLDLLHKHGEATPTQRTELYESYVDLLLAREANKHPVSVRKHQKQLREIVPFLGWYLQAHSEEDPVNAQMSVRDLKAAIRHFQHTYGNPETMVDELFEATSDRLWALTSKNEGIYEFEVLSLREYFAARFLYRYAGEEVRDFDRNTVFRELLRRPYWLNTARFYGGNAEGGDVYVLADGIRDEVVEKSTPPSVVAAWTLLTDGVFTSRPRQVRDVLGSLCSDLNLSILLDAFDRGEITPLPNLPQLPAGDGPDPTWTRLTEHLAKHPADPGNPDRVRILRELLNQRADFAAWWADQTRAAAGTPSVTAWLRMTADCEGAAGIELHLDGLDVSRPFVAQSALNTGLVPPPGGGFEADLTRAVLDGLCPDVSSLRSQPAQIAVALSIDGFLTNSDNGFTEADGAAQRRRRDAVNRLRRAGSPFAAVAALRRFKTGEKSSTFPWSNAASALFDLAGPCWLASLIAIVGAASPFKLAYTRLAGTKPFGPEAHPATLLGEIRNNSGSASWWRDQLDSVNSLVERAGEQTTDGDLARGEWALALWCVAPPPVMSTLFGEWQAVIFRLSEARRHIVVDAARRIGSHGWLNPFTTVIEPVNDEIADLISVRHTRRQDPSADTSPHRTSIESPPSLLRVARANNWFKVDTAGSYR</sequence>
<gene>
    <name evidence="2" type="ORF">DFJ66_7661</name>
</gene>
<dbReference type="RefSeq" id="WP_121232353.1">
    <property type="nucleotide sequence ID" value="NZ_JBIUBA010000003.1"/>
</dbReference>
<dbReference type="PANTHER" id="PTHR46844">
    <property type="entry name" value="SLR5058 PROTEIN"/>
    <property type="match status" value="1"/>
</dbReference>
<evidence type="ECO:0008006" key="4">
    <source>
        <dbReference type="Google" id="ProtNLM"/>
    </source>
</evidence>
<dbReference type="PANTHER" id="PTHR46844:SF1">
    <property type="entry name" value="SLR5058 PROTEIN"/>
    <property type="match status" value="1"/>
</dbReference>
<feature type="region of interest" description="Disordered" evidence="1">
    <location>
        <begin position="1093"/>
        <end position="1113"/>
    </location>
</feature>
<dbReference type="SUPFAM" id="SSF52540">
    <property type="entry name" value="P-loop containing nucleoside triphosphate hydrolases"/>
    <property type="match status" value="1"/>
</dbReference>
<dbReference type="Gene3D" id="3.40.50.300">
    <property type="entry name" value="P-loop containing nucleotide triphosphate hydrolases"/>
    <property type="match status" value="1"/>
</dbReference>
<dbReference type="AlphaFoldDB" id="A0A495XJP0"/>
<evidence type="ECO:0000313" key="2">
    <source>
        <dbReference type="EMBL" id="RKT74317.1"/>
    </source>
</evidence>
<protein>
    <recommendedName>
        <fullName evidence="4">NACHT domain-containing protein</fullName>
    </recommendedName>
</protein>
<comment type="caution">
    <text evidence="2">The sequence shown here is derived from an EMBL/GenBank/DDBJ whole genome shotgun (WGS) entry which is preliminary data.</text>
</comment>
<dbReference type="EMBL" id="RBXR01000001">
    <property type="protein sequence ID" value="RKT74317.1"/>
    <property type="molecule type" value="Genomic_DNA"/>
</dbReference>
<organism evidence="2 3">
    <name type="scientific">Saccharothrix variisporea</name>
    <dbReference type="NCBI Taxonomy" id="543527"/>
    <lineage>
        <taxon>Bacteria</taxon>
        <taxon>Bacillati</taxon>
        <taxon>Actinomycetota</taxon>
        <taxon>Actinomycetes</taxon>
        <taxon>Pseudonocardiales</taxon>
        <taxon>Pseudonocardiaceae</taxon>
        <taxon>Saccharothrix</taxon>
    </lineage>
</organism>
<dbReference type="OrthoDB" id="5379188at2"/>
<reference evidence="2 3" key="1">
    <citation type="submission" date="2018-10" db="EMBL/GenBank/DDBJ databases">
        <title>Sequencing the genomes of 1000 actinobacteria strains.</title>
        <authorList>
            <person name="Klenk H.-P."/>
        </authorList>
    </citation>
    <scope>NUCLEOTIDE SEQUENCE [LARGE SCALE GENOMIC DNA]</scope>
    <source>
        <strain evidence="2 3">DSM 43911</strain>
    </source>
</reference>
<name>A0A495XJP0_9PSEU</name>